<proteinExistence type="predicted"/>
<sequence>MARKKDLQASGFLGHQAIRKDIQDLWVHQRRSKKTSSKGTETATASEKDREIPTHSCSLLWKCTGCAEFSCAIPPSDNLGSSYVSPVTSLIQSPQHTPICGPGNGTVLLEGQMWFRYQWMLTPAFHHDILKPSMGHMAYSVQLMVFQEEGELPHLLKRVEKYPRACVRWLWGTRAFVLVYDPDYMKMVLGRSDPKSPITHRFVKPWIGTGLLLLEGQTWFQHRRMLTPAFHYDILKPYVGIMADSVRVMLDKWEELVSQDSHLEIFGHVSSMTLDTIMKCAFSHQGSVQTDRNSQAYIQAIRDLSHLVVSRLRNALHQNDLIYRLTPEGRWNHQACQLAHQHTDAVIKERKANLQKEGELEKVRSRRHLDFLDILLFARMENGSSLSDEDLRAEVDTFMFEGHDTTASGISWILYALASHPEHQQRCREEIQSLLADGASITWDHLDQMPYTTMCIKEAMRLYPPVPVIGRELSKPITFPDGRSLPAGILLSLSIYGLHHNPKVWPNPEVFDPTRFAPGSTRHSHAFLPFSGGSRNCIGKQFAMNELKVAVALTLLRFELSPDPARVPVPMPVVVLRSTNGIHLQLRKLSDSDPKSHITYRHLKPWIGTGLLLLEGQKWFQHRRMLTPAFHYDILKPYVGIMADSVRVMLDKWEELISQDSHLEIFGHVSSMTLDTIMKCAFSHQGSVQTDRNSQSYIKAIRDLSHLIFSRLRNALHQNDLIYRLTPEGRWNHQALQLTHQHTDAVIKERKAHLQKEGELEKVRSRRHLDFLDILLFARMENGSSLSDKDLRAEVDTFMFEGHDTTASGISWILYALASHPGHQQRCREEIQSLLADGASITWDHLDQMPYTTMCIKEAMRLYPPVPVIGRELSKPITFPDGRSLPAGILLSLSIYGLHHNPKVWPNPECIHVRGLTPNVQALVLSLQVFDPTRFAPGSTRHSHAFLPFSGGSRNCIGKQFAMNELKVAVALTLLRFELSPDPARVPVPMPVVVLRSTNGIHLQLRKLSDSDLREEGNVDPQAGPGRGWQDNHPVQVEAQPVGDHHPHCGFQRGDSDLQKRQVQRMGCGPPGQDPAALAALLHRDPGSDLDCADRDRIHEACQELHCIINDRETRDAIILIFANKKPHEIQEKLGLTQIRDRNCSKGTESATTSEKDREIPTYSSSISMGEQDPKAHIAYTYLKPWIGTGLLLLEGQTWFQHQQMLTPAFHYDILKPCVGLMADSVQVMLDKWEELVIQDSHLEIFGHVSSMTLDTIMKCAFSHQGSVQTDRDHLDQMPYTTMCIKEALRLYPPVPVIGRELSKPITFPDGLSLPAGSLLVATLIPCTTLSCHLLGLNSLFFHHRWNCIGKKLAMNELKVAVALILLHFELSLDPFKFPVPTPVMVQRSKNGIHLQLRKLSDPGTGLLLLEGQKWFQHRRMLTPAFHYDILKAYVGLMADSVQVMLDKWEELVSQDSHLEIFGHVSLMTLDTIMKCAFSHQGSVQTDRNSQSYIQAIRDLSHLIFSRLRNAFHQNDLIYRLTPEGRRNHRACQIAHQHTESSALAGNHCSGTDAVIKERKACLKKEGELEKERRRRTLDFLDILLFARMENGSSLSDKDLRAEVDTFMFEGHDTTASGISWILYALASHPEHQQRCREEILSLLGDGTSITWDHLDQMPYTTMCIKEALRLYPPIPVIGRELSKPITFPDGRSLPAAPLFSLQVFDPSRFAPGSTRHSHAFLPFSGGSRNCIGKQFAMNELKVAVALILLRFELSPDPSRVPVPTPVMVLRSTNGIHLQLRKLSDPGYSGSTPPACAFQPLGVGSHGPSPWNDLAPHFYGPKPNPKPSPLRFLIPWIGTGLLLLEGQTLFQHWWMLTPAFHYDILKPYMGLMTHSVQRMLVFDPFRFAPGSTRHSHAFLPFSGGFRNFIGKQFSMNELKVAVALTLLRSELAPDPSRVPVPI</sequence>
<dbReference type="Proteomes" id="UP001057279">
    <property type="component" value="Linkage Group LG01"/>
</dbReference>
<dbReference type="EMBL" id="CM043026">
    <property type="protein sequence ID" value="KAI4590989.1"/>
    <property type="molecule type" value="Genomic_DNA"/>
</dbReference>
<reference evidence="1" key="1">
    <citation type="submission" date="2022-03" db="EMBL/GenBank/DDBJ databases">
        <title>Genomic analyses of argali, domestic sheep and their hybrids provide insights into chromosomal evolution, heterosis and genetic basis of agronomic traits.</title>
        <authorList>
            <person name="Li M."/>
        </authorList>
    </citation>
    <scope>NUCLEOTIDE SEQUENCE</scope>
    <source>
        <strain evidence="1">F1 hybrid</strain>
    </source>
</reference>
<accession>A0ACB9VLU6</accession>
<keyword evidence="2" id="KW-1185">Reference proteome</keyword>
<evidence type="ECO:0000313" key="1">
    <source>
        <dbReference type="EMBL" id="KAI4590989.1"/>
    </source>
</evidence>
<gene>
    <name evidence="1" type="ORF">MJG53_002038</name>
</gene>
<comment type="caution">
    <text evidence="1">The sequence shown here is derived from an EMBL/GenBank/DDBJ whole genome shotgun (WGS) entry which is preliminary data.</text>
</comment>
<organism evidence="1 2">
    <name type="scientific">Ovis ammon polii x Ovis aries</name>
    <dbReference type="NCBI Taxonomy" id="2918886"/>
    <lineage>
        <taxon>Eukaryota</taxon>
        <taxon>Metazoa</taxon>
        <taxon>Chordata</taxon>
        <taxon>Craniata</taxon>
        <taxon>Vertebrata</taxon>
        <taxon>Euteleostomi</taxon>
        <taxon>Mammalia</taxon>
        <taxon>Eutheria</taxon>
        <taxon>Laurasiatheria</taxon>
        <taxon>Artiodactyla</taxon>
        <taxon>Ruminantia</taxon>
        <taxon>Pecora</taxon>
        <taxon>Bovidae</taxon>
        <taxon>Caprinae</taxon>
        <taxon>Ovis</taxon>
    </lineage>
</organism>
<evidence type="ECO:0000313" key="2">
    <source>
        <dbReference type="Proteomes" id="UP001057279"/>
    </source>
</evidence>
<name>A0ACB9VLU6_9CETA</name>
<protein>
    <submittedName>
        <fullName evidence="1">Uncharacterized protein</fullName>
    </submittedName>
</protein>